<keyword evidence="4" id="KW-1185">Reference proteome</keyword>
<comment type="caution">
    <text evidence="3">The sequence shown here is derived from an EMBL/GenBank/DDBJ whole genome shotgun (WGS) entry which is preliminary data.</text>
</comment>
<name>A0A9W8B867_9FUNG</name>
<evidence type="ECO:0000313" key="3">
    <source>
        <dbReference type="EMBL" id="KAJ1996750.1"/>
    </source>
</evidence>
<dbReference type="Pfam" id="PF12455">
    <property type="entry name" value="Dynactin"/>
    <property type="match status" value="1"/>
</dbReference>
<evidence type="ECO:0000313" key="4">
    <source>
        <dbReference type="Proteomes" id="UP001150907"/>
    </source>
</evidence>
<dbReference type="EMBL" id="JANBQF010001668">
    <property type="protein sequence ID" value="KAJ1996750.1"/>
    <property type="molecule type" value="Genomic_DNA"/>
</dbReference>
<feature type="non-terminal residue" evidence="3">
    <location>
        <position position="243"/>
    </location>
</feature>
<accession>A0A9W8B867</accession>
<organism evidence="3 4">
    <name type="scientific">Coemansia thaxteri</name>
    <dbReference type="NCBI Taxonomy" id="2663907"/>
    <lineage>
        <taxon>Eukaryota</taxon>
        <taxon>Fungi</taxon>
        <taxon>Fungi incertae sedis</taxon>
        <taxon>Zoopagomycota</taxon>
        <taxon>Kickxellomycotina</taxon>
        <taxon>Kickxellomycetes</taxon>
        <taxon>Kickxellales</taxon>
        <taxon>Kickxellaceae</taxon>
        <taxon>Coemansia</taxon>
    </lineage>
</organism>
<sequence length="243" mass="27223">MEDARADDEKGLRTEIERLNVVISDRTRHIDRLEEAVADYQFNIAQYRELVAGQQSDLQQLREREHSQASEAASISSKTQEMMSLNLQLRSTVMKAKAKAIDLEVRRLEADQAAELLAMSEPFLPAHFFAGESGALRSLLAFKRLAAKSDILCKQLEQDESAGSSISDDFAATAEIRALLAQFAGSASLFVCFLSSCTDVEFMRLASLLHDTQTTERRLNGLIDILRKEEFRAAEALPEIRRL</sequence>
<proteinExistence type="predicted"/>
<feature type="coiled-coil region" evidence="1">
    <location>
        <begin position="30"/>
        <end position="64"/>
    </location>
</feature>
<dbReference type="InterPro" id="IPR022157">
    <property type="entry name" value="Dynactin"/>
</dbReference>
<protein>
    <recommendedName>
        <fullName evidence="2">Dynein associated protein domain-containing protein</fullName>
    </recommendedName>
</protein>
<evidence type="ECO:0000259" key="2">
    <source>
        <dbReference type="Pfam" id="PF12455"/>
    </source>
</evidence>
<keyword evidence="1" id="KW-0175">Coiled coil</keyword>
<evidence type="ECO:0000256" key="1">
    <source>
        <dbReference type="SAM" id="Coils"/>
    </source>
</evidence>
<gene>
    <name evidence="3" type="ORF">H4R26_006076</name>
</gene>
<feature type="domain" description="Dynein associated protein" evidence="2">
    <location>
        <begin position="55"/>
        <end position="242"/>
    </location>
</feature>
<dbReference type="Proteomes" id="UP001150907">
    <property type="component" value="Unassembled WGS sequence"/>
</dbReference>
<reference evidence="3" key="1">
    <citation type="submission" date="2022-07" db="EMBL/GenBank/DDBJ databases">
        <title>Phylogenomic reconstructions and comparative analyses of Kickxellomycotina fungi.</title>
        <authorList>
            <person name="Reynolds N.K."/>
            <person name="Stajich J.E."/>
            <person name="Barry K."/>
            <person name="Grigoriev I.V."/>
            <person name="Crous P."/>
            <person name="Smith M.E."/>
        </authorList>
    </citation>
    <scope>NUCLEOTIDE SEQUENCE</scope>
    <source>
        <strain evidence="3">IMI 214461</strain>
    </source>
</reference>
<dbReference type="AlphaFoldDB" id="A0A9W8B867"/>
<dbReference type="OrthoDB" id="2130750at2759"/>